<dbReference type="SMART" id="SM00175">
    <property type="entry name" value="RAB"/>
    <property type="match status" value="1"/>
</dbReference>
<keyword evidence="2" id="KW-0342">GTP-binding</keyword>
<dbReference type="InterPro" id="IPR005225">
    <property type="entry name" value="Small_GTP-bd"/>
</dbReference>
<name>A0ABQ8P4W7_9CRYT</name>
<accession>A0ABQ8P4W7</accession>
<dbReference type="PROSITE" id="PS51421">
    <property type="entry name" value="RAS"/>
    <property type="match status" value="1"/>
</dbReference>
<dbReference type="SUPFAM" id="SSF82199">
    <property type="entry name" value="SET domain"/>
    <property type="match status" value="1"/>
</dbReference>
<dbReference type="Proteomes" id="UP001071777">
    <property type="component" value="Unassembled WGS sequence"/>
</dbReference>
<evidence type="ECO:0000256" key="1">
    <source>
        <dbReference type="ARBA" id="ARBA00022741"/>
    </source>
</evidence>
<dbReference type="PROSITE" id="PS50280">
    <property type="entry name" value="SET"/>
    <property type="match status" value="1"/>
</dbReference>
<dbReference type="InterPro" id="IPR001806">
    <property type="entry name" value="Small_GTPase"/>
</dbReference>
<evidence type="ECO:0000256" key="2">
    <source>
        <dbReference type="ARBA" id="ARBA00023134"/>
    </source>
</evidence>
<dbReference type="InterPro" id="IPR001214">
    <property type="entry name" value="SET_dom"/>
</dbReference>
<sequence>MTTYITTIGVDFRFRTVKIDGKVIKLQIWDTAGQERFRTITSAYYRGADGVVLVYDTTSTTSFDHIDEWVTEVNRYTTDSTKILIGNKCDLVSQKMVDFSTGQKKAQELNVDFMESSAKNSTNVEECFMSIARKLLEKKLSSGEASSKSMNSQNIYLNSQHGDGGLISGVLSSCCSFIGIISCLLVGTWCTNMDFVIKLPIELDADESLVSNRRRILEEWGLPGPYVTLWLKEDLEKEYEGKDGLNEILGRLVRLTHSMYVSIMTEKDAYLALAYNREDYSSRISSLRALGGDSESLLEKCSQHIVDVPFYNPFVMIKALLMLKGIIKSEMSQDGSRETEASEALVGRYRCLLDRSLAFVMGSLENICRPSFEDVSGLDIEIDPSCFDEVIGSLSDREEASRSIVVRKLGLGTHPSRGRGMYSTEEIEADTKLVEISLYHTLSFYNAIYSEDFGYIARFLTNPTQYINEMRSIVGETSNISDQNIMYEPIDHDSIMLLFTAYQVFLGEKSKWNKVISMWQNPMHACNQNMYMAPKEVRDFLSHGGNDFGERISNSIDELYGKINHVYFLLEVVQKEAIRLSNLLGDRPVSGSIQFFKSLDYKSMFTWKRFNQIKYVLDTRSFSIKWWPLNDQFYRHEKLEDKSRLQTIGSQSSESDSLELIRMPVSDFSPTGELTGLILPVPVDGIRTILPIADMFNHSHLAPCSSPFLDSENNMISIKNEVGIPKGCEVFIRYGILSSSECLFGYGFVPKTEPIPGLFDTLTLNLEPEDDDPLYKMKMLVLNHSNIPADHIFSKLSLERLTNEDLLFKCIDIVTSSDPISTLKSWDKNGGGPSRNSGVNYTQIVCEILESLLKPCIEHHNALQAYESSPADSRPFWFQDWGERAISYYSSQIDLIKLSLEKFKRRKRS</sequence>
<evidence type="ECO:0000259" key="3">
    <source>
        <dbReference type="PROSITE" id="PS50280"/>
    </source>
</evidence>
<proteinExistence type="predicted"/>
<gene>
    <name evidence="4" type="ORF">OJ252_2542</name>
</gene>
<dbReference type="PRINTS" id="PR00449">
    <property type="entry name" value="RASTRNSFRMNG"/>
</dbReference>
<keyword evidence="1" id="KW-0547">Nucleotide-binding</keyword>
<comment type="caution">
    <text evidence="4">The sequence shown here is derived from an EMBL/GenBank/DDBJ whole genome shotgun (WGS) entry which is preliminary data.</text>
</comment>
<dbReference type="InterPro" id="IPR050227">
    <property type="entry name" value="Rab"/>
</dbReference>
<dbReference type="InterPro" id="IPR027417">
    <property type="entry name" value="P-loop_NTPase"/>
</dbReference>
<reference evidence="4" key="1">
    <citation type="submission" date="2022-10" db="EMBL/GenBank/DDBJ databases">
        <title>Adaptive evolution leads to modifications in subtelomeric GC content in a zoonotic Cryptosporidium species.</title>
        <authorList>
            <person name="Li J."/>
            <person name="Feng Y."/>
            <person name="Xiao L."/>
        </authorList>
    </citation>
    <scope>NUCLEOTIDE SEQUENCE</scope>
    <source>
        <strain evidence="4">25894</strain>
    </source>
</reference>
<dbReference type="PROSITE" id="PS51419">
    <property type="entry name" value="RAB"/>
    <property type="match status" value="1"/>
</dbReference>
<dbReference type="Pfam" id="PF00071">
    <property type="entry name" value="Ras"/>
    <property type="match status" value="1"/>
</dbReference>
<dbReference type="PANTHER" id="PTHR47977">
    <property type="entry name" value="RAS-RELATED PROTEIN RAB"/>
    <property type="match status" value="1"/>
</dbReference>
<evidence type="ECO:0000313" key="5">
    <source>
        <dbReference type="Proteomes" id="UP001071777"/>
    </source>
</evidence>
<feature type="domain" description="SET" evidence="3">
    <location>
        <begin position="407"/>
        <end position="735"/>
    </location>
</feature>
<dbReference type="InterPro" id="IPR046341">
    <property type="entry name" value="SET_dom_sf"/>
</dbReference>
<protein>
    <submittedName>
        <fullName evidence="4">SET domain-containing protein</fullName>
    </submittedName>
</protein>
<dbReference type="SMART" id="SM00174">
    <property type="entry name" value="RHO"/>
    <property type="match status" value="1"/>
</dbReference>
<dbReference type="Gene3D" id="3.40.50.300">
    <property type="entry name" value="P-loop containing nucleotide triphosphate hydrolases"/>
    <property type="match status" value="1"/>
</dbReference>
<organism evidence="4 5">
    <name type="scientific">Cryptosporidium canis</name>
    <dbReference type="NCBI Taxonomy" id="195482"/>
    <lineage>
        <taxon>Eukaryota</taxon>
        <taxon>Sar</taxon>
        <taxon>Alveolata</taxon>
        <taxon>Apicomplexa</taxon>
        <taxon>Conoidasida</taxon>
        <taxon>Coccidia</taxon>
        <taxon>Eucoccidiorida</taxon>
        <taxon>Eimeriorina</taxon>
        <taxon>Cryptosporidiidae</taxon>
        <taxon>Cryptosporidium</taxon>
    </lineage>
</organism>
<dbReference type="Gene3D" id="3.90.1410.10">
    <property type="entry name" value="set domain protein methyltransferase, domain 1"/>
    <property type="match status" value="1"/>
</dbReference>
<keyword evidence="5" id="KW-1185">Reference proteome</keyword>
<dbReference type="CDD" id="cd10527">
    <property type="entry name" value="SET_LSMT"/>
    <property type="match status" value="1"/>
</dbReference>
<evidence type="ECO:0000313" key="4">
    <source>
        <dbReference type="EMBL" id="KAJ1608394.1"/>
    </source>
</evidence>
<dbReference type="SUPFAM" id="SSF52540">
    <property type="entry name" value="P-loop containing nucleoside triphosphate hydrolases"/>
    <property type="match status" value="1"/>
</dbReference>
<dbReference type="EMBL" id="JAPCXB010000098">
    <property type="protein sequence ID" value="KAJ1608394.1"/>
    <property type="molecule type" value="Genomic_DNA"/>
</dbReference>
<dbReference type="SMART" id="SM00173">
    <property type="entry name" value="RAS"/>
    <property type="match status" value="1"/>
</dbReference>
<dbReference type="NCBIfam" id="TIGR00231">
    <property type="entry name" value="small_GTP"/>
    <property type="match status" value="1"/>
</dbReference>